<reference evidence="3 4" key="1">
    <citation type="journal article" date="2018" name="Front. Plant Sci.">
        <title>Red Clover (Trifolium pratense) and Zigzag Clover (T. medium) - A Picture of Genomic Similarities and Differences.</title>
        <authorList>
            <person name="Dluhosova J."/>
            <person name="Istvanek J."/>
            <person name="Nedelnik J."/>
            <person name="Repkova J."/>
        </authorList>
    </citation>
    <scope>NUCLEOTIDE SEQUENCE [LARGE SCALE GENOMIC DNA]</scope>
    <source>
        <strain evidence="4">cv. 10/8</strain>
        <tissue evidence="3">Leaf</tissue>
    </source>
</reference>
<dbReference type="InterPro" id="IPR011989">
    <property type="entry name" value="ARM-like"/>
</dbReference>
<evidence type="ECO:0000313" key="3">
    <source>
        <dbReference type="EMBL" id="MCH86739.1"/>
    </source>
</evidence>
<keyword evidence="2" id="KW-0747">Spliceosome</keyword>
<keyword evidence="2" id="KW-0507">mRNA processing</keyword>
<comment type="similarity">
    <text evidence="1">Belongs to the SF3B1 family.</text>
</comment>
<dbReference type="GO" id="GO:0005681">
    <property type="term" value="C:spliceosomal complex"/>
    <property type="evidence" value="ECO:0007669"/>
    <property type="project" value="UniProtKB-KW"/>
</dbReference>
<keyword evidence="4" id="KW-1185">Reference proteome</keyword>
<dbReference type="GO" id="GO:0003729">
    <property type="term" value="F:mRNA binding"/>
    <property type="evidence" value="ECO:0007669"/>
    <property type="project" value="InterPro"/>
</dbReference>
<organism evidence="3 4">
    <name type="scientific">Trifolium medium</name>
    <dbReference type="NCBI Taxonomy" id="97028"/>
    <lineage>
        <taxon>Eukaryota</taxon>
        <taxon>Viridiplantae</taxon>
        <taxon>Streptophyta</taxon>
        <taxon>Embryophyta</taxon>
        <taxon>Tracheophyta</taxon>
        <taxon>Spermatophyta</taxon>
        <taxon>Magnoliopsida</taxon>
        <taxon>eudicotyledons</taxon>
        <taxon>Gunneridae</taxon>
        <taxon>Pentapetalae</taxon>
        <taxon>rosids</taxon>
        <taxon>fabids</taxon>
        <taxon>Fabales</taxon>
        <taxon>Fabaceae</taxon>
        <taxon>Papilionoideae</taxon>
        <taxon>50 kb inversion clade</taxon>
        <taxon>NPAAA clade</taxon>
        <taxon>Hologalegina</taxon>
        <taxon>IRL clade</taxon>
        <taxon>Trifolieae</taxon>
        <taxon>Trifolium</taxon>
    </lineage>
</organism>
<accession>A0A392MI52</accession>
<dbReference type="GO" id="GO:0000245">
    <property type="term" value="P:spliceosomal complex assembly"/>
    <property type="evidence" value="ECO:0007669"/>
    <property type="project" value="InterPro"/>
</dbReference>
<evidence type="ECO:0000256" key="1">
    <source>
        <dbReference type="ARBA" id="ARBA00005754"/>
    </source>
</evidence>
<sequence length="435" mass="49171">MEAIEKVVFHFKGCDIGVGVLIDGILYAFNEQTIDSDVVMMLNGFGTVVNSLGKRMKPHFPQICDTLNQRLNSQSEKFRKQSADLISRIAVVIKQCEMDRFLDDLCTLFFERLELEYAEVQDSFLEALNSIINVIGVTKMTLPMNDLVVTLNRLLDNVSHKVQEVCINILGMIACDRGNYVSETNWMMTCFKICEKFMEPKKVIRTAAINTFGMMVKVKAVSPPKIIPILMDNLVTTDRRVCIWSTVAIAIVAEVHSRSSDLVLIEMMNKYYVSDRDVQCRVLKSLAFVFEYVGDLDKAYISAVTPLLEHALKDTNAVQRYLAVSAVTQMTLKAVGLGVDDLLIHLLNHVWPNILDMDSPIVMKVVMEAIDAMRKALGSSVILNHCVQGMFHPARRVRDVYWMIYNSVYVADQDALVPSYPSFSNRVGQELQIFI</sequence>
<dbReference type="InterPro" id="IPR016024">
    <property type="entry name" value="ARM-type_fold"/>
</dbReference>
<dbReference type="EMBL" id="LXQA010010862">
    <property type="protein sequence ID" value="MCH86739.1"/>
    <property type="molecule type" value="Genomic_DNA"/>
</dbReference>
<keyword evidence="2" id="KW-0508">mRNA splicing</keyword>
<dbReference type="PANTHER" id="PTHR12097">
    <property type="entry name" value="SPLICING FACTOR 3B, SUBUNIT 1-RELATED"/>
    <property type="match status" value="1"/>
</dbReference>
<name>A0A392MI52_9FABA</name>
<comment type="caution">
    <text evidence="3">The sequence shown here is derived from an EMBL/GenBank/DDBJ whole genome shotgun (WGS) entry which is preliminary data.</text>
</comment>
<evidence type="ECO:0000256" key="2">
    <source>
        <dbReference type="ARBA" id="ARBA00022728"/>
    </source>
</evidence>
<evidence type="ECO:0000313" key="4">
    <source>
        <dbReference type="Proteomes" id="UP000265520"/>
    </source>
</evidence>
<dbReference type="InterPro" id="IPR038737">
    <property type="entry name" value="SF3b_su1-like"/>
</dbReference>
<dbReference type="SUPFAM" id="SSF48371">
    <property type="entry name" value="ARM repeat"/>
    <property type="match status" value="1"/>
</dbReference>
<dbReference type="Proteomes" id="UP000265520">
    <property type="component" value="Unassembled WGS sequence"/>
</dbReference>
<dbReference type="AlphaFoldDB" id="A0A392MI52"/>
<dbReference type="Gene3D" id="1.25.10.10">
    <property type="entry name" value="Leucine-rich Repeat Variant"/>
    <property type="match status" value="3"/>
</dbReference>
<gene>
    <name evidence="3" type="ORF">A2U01_0007599</name>
</gene>
<protein>
    <submittedName>
        <fullName evidence="3">Splicing factor 3B subunit 1-like</fullName>
    </submittedName>
</protein>
<proteinExistence type="inferred from homology"/>